<gene>
    <name evidence="2" type="ORF">HJC23_007522</name>
</gene>
<keyword evidence="3" id="KW-1185">Reference proteome</keyword>
<feature type="region of interest" description="Disordered" evidence="1">
    <location>
        <begin position="1"/>
        <end position="37"/>
    </location>
</feature>
<organism evidence="2 3">
    <name type="scientific">Cyclotella cryptica</name>
    <dbReference type="NCBI Taxonomy" id="29204"/>
    <lineage>
        <taxon>Eukaryota</taxon>
        <taxon>Sar</taxon>
        <taxon>Stramenopiles</taxon>
        <taxon>Ochrophyta</taxon>
        <taxon>Bacillariophyta</taxon>
        <taxon>Coscinodiscophyceae</taxon>
        <taxon>Thalassiosirophycidae</taxon>
        <taxon>Stephanodiscales</taxon>
        <taxon>Stephanodiscaceae</taxon>
        <taxon>Cyclotella</taxon>
    </lineage>
</organism>
<protein>
    <submittedName>
        <fullName evidence="2">Uncharacterized protein</fullName>
    </submittedName>
</protein>
<proteinExistence type="predicted"/>
<dbReference type="Proteomes" id="UP001516023">
    <property type="component" value="Unassembled WGS sequence"/>
</dbReference>
<accession>A0ABD3PUD7</accession>
<feature type="region of interest" description="Disordered" evidence="1">
    <location>
        <begin position="125"/>
        <end position="144"/>
    </location>
</feature>
<evidence type="ECO:0000313" key="2">
    <source>
        <dbReference type="EMBL" id="KAL3791755.1"/>
    </source>
</evidence>
<evidence type="ECO:0000256" key="1">
    <source>
        <dbReference type="SAM" id="MobiDB-lite"/>
    </source>
</evidence>
<sequence>MKRPRPETARLAALSIVPPPASESSKHRRDPKPSPSPRRLLLVALHRRCTPPSVLATLLLTTYLSYLAWQQRWTRNLLSSSSCRDHSTSQPPSRLILTASHLRSGPEAELRLRIIAHNLKLLYQDDKQQQQQQQSNHPPPTRSIVIFSHDGENNDQSSSPILQTIRQWKAGPAKGLVDQIKLVPNDPINVDVSKWMSILDDTHPSTSHTRRRHRGHVPTENTQTMLLNDSFLLLSPPPPTLWNCHGVCGLAWTAPPHDPSRHFQSYLRVLSPCALEAFRRFVGGINGGGPQRMTNVQDVIQRLEVNLSWARETKNEVRALFEYAGGHPDEDAIQRKLVGEGYPAIKLKKFFETEDPWLRHRLAEEGGGEEEEGGRRVSPALDLEVYRKKNHDLNHLSDQELEEHFANYGWRENRIYSRLPLVMKGWLREELENLPGKRGEEVIAILEDYLTMLNKGIQPEVG</sequence>
<dbReference type="AlphaFoldDB" id="A0ABD3PUD7"/>
<comment type="caution">
    <text evidence="2">The sequence shown here is derived from an EMBL/GenBank/DDBJ whole genome shotgun (WGS) entry which is preliminary data.</text>
</comment>
<evidence type="ECO:0000313" key="3">
    <source>
        <dbReference type="Proteomes" id="UP001516023"/>
    </source>
</evidence>
<dbReference type="EMBL" id="JABMIG020000110">
    <property type="protein sequence ID" value="KAL3791755.1"/>
    <property type="molecule type" value="Genomic_DNA"/>
</dbReference>
<reference evidence="2 3" key="1">
    <citation type="journal article" date="2020" name="G3 (Bethesda)">
        <title>Improved Reference Genome for Cyclotella cryptica CCMP332, a Model for Cell Wall Morphogenesis, Salinity Adaptation, and Lipid Production in Diatoms (Bacillariophyta).</title>
        <authorList>
            <person name="Roberts W.R."/>
            <person name="Downey K.M."/>
            <person name="Ruck E.C."/>
            <person name="Traller J.C."/>
            <person name="Alverson A.J."/>
        </authorList>
    </citation>
    <scope>NUCLEOTIDE SEQUENCE [LARGE SCALE GENOMIC DNA]</scope>
    <source>
        <strain evidence="2 3">CCMP332</strain>
    </source>
</reference>
<name>A0ABD3PUD7_9STRA</name>